<evidence type="ECO:0000313" key="3">
    <source>
        <dbReference type="Proteomes" id="UP000537825"/>
    </source>
</evidence>
<sequence length="190" mass="21513">MERRFFSLTIDVYVKGRWYLGDPTDTQGKEIDDIWQFRRGRPIELREKLCVPVYRSGAPLDVDFAGVGLTPIVGARAASVFREMASDDVQLFPVEVVGEAKPFHLLNVQREIRCVDDAACRSVQYFTDDDVMPEKAGQYRSVMGLRIDKSKVGSARVFRLWGYSIPIIVDEEIKDALETSGTLGVKFEEV</sequence>
<evidence type="ECO:0000313" key="2">
    <source>
        <dbReference type="EMBL" id="NBC46319.1"/>
    </source>
</evidence>
<keyword evidence="3" id="KW-1185">Reference proteome</keyword>
<reference evidence="2 3" key="1">
    <citation type="submission" date="2020-01" db="EMBL/GenBank/DDBJ databases">
        <title>The draft genome sequence of Corallococcus exiguus DSM 14696.</title>
        <authorList>
            <person name="Zhang X."/>
            <person name="Zhu H."/>
        </authorList>
    </citation>
    <scope>NUCLEOTIDE SEQUENCE [LARGE SCALE GENOMIC DNA]</scope>
    <source>
        <strain evidence="2 3">DSM 14696</strain>
    </source>
</reference>
<protein>
    <recommendedName>
        <fullName evidence="1">Immunity MXAN-0049 protein domain-containing protein</fullName>
    </recommendedName>
</protein>
<proteinExistence type="predicted"/>
<dbReference type="EMBL" id="JAAAPK010000022">
    <property type="protein sequence ID" value="NBC46319.1"/>
    <property type="molecule type" value="Genomic_DNA"/>
</dbReference>
<name>A0A7X5BWJ0_9BACT</name>
<feature type="domain" description="Immunity MXAN-0049 protein" evidence="1">
    <location>
        <begin position="63"/>
        <end position="190"/>
    </location>
</feature>
<dbReference type="InterPro" id="IPR012433">
    <property type="entry name" value="Imm11"/>
</dbReference>
<dbReference type="RefSeq" id="WP_139918426.1">
    <property type="nucleotide sequence ID" value="NZ_CBCSLE010000013.1"/>
</dbReference>
<dbReference type="Proteomes" id="UP000537825">
    <property type="component" value="Unassembled WGS sequence"/>
</dbReference>
<dbReference type="Pfam" id="PF07791">
    <property type="entry name" value="Imm11"/>
    <property type="match status" value="1"/>
</dbReference>
<dbReference type="AlphaFoldDB" id="A0A7X5BWJ0"/>
<comment type="caution">
    <text evidence="2">The sequence shown here is derived from an EMBL/GenBank/DDBJ whole genome shotgun (WGS) entry which is preliminary data.</text>
</comment>
<accession>A0A7X5BWJ0</accession>
<evidence type="ECO:0000259" key="1">
    <source>
        <dbReference type="Pfam" id="PF07791"/>
    </source>
</evidence>
<gene>
    <name evidence="2" type="ORF">GTZ93_41695</name>
</gene>
<organism evidence="2 3">
    <name type="scientific">Corallococcus exiguus</name>
    <dbReference type="NCBI Taxonomy" id="83462"/>
    <lineage>
        <taxon>Bacteria</taxon>
        <taxon>Pseudomonadati</taxon>
        <taxon>Myxococcota</taxon>
        <taxon>Myxococcia</taxon>
        <taxon>Myxococcales</taxon>
        <taxon>Cystobacterineae</taxon>
        <taxon>Myxococcaceae</taxon>
        <taxon>Corallococcus</taxon>
    </lineage>
</organism>